<dbReference type="EMBL" id="QNSE01000023">
    <property type="protein sequence ID" value="RBP78000.1"/>
    <property type="molecule type" value="Genomic_DNA"/>
</dbReference>
<dbReference type="InterPro" id="IPR036010">
    <property type="entry name" value="2Fe-2S_ferredoxin-like_sf"/>
</dbReference>
<dbReference type="Proteomes" id="UP000252792">
    <property type="component" value="Unassembled WGS sequence"/>
</dbReference>
<evidence type="ECO:0000313" key="3">
    <source>
        <dbReference type="Proteomes" id="UP000252792"/>
    </source>
</evidence>
<feature type="domain" description="2Fe-2S ferredoxin-type" evidence="1">
    <location>
        <begin position="5"/>
        <end position="97"/>
    </location>
</feature>
<gene>
    <name evidence="2" type="ORF">DFP80_12337</name>
</gene>
<sequence length="111" mass="12254">MPQMKRIQLRFLHPPRWVECGSDDTVLATLLAQHVPIKHACDNGVCGVCLTKLLAGEILYGTKTPRGLTAKEQAEGYFLPCIATCKSDIAIDKPKVRLRQQPKNVIISTAN</sequence>
<dbReference type="SUPFAM" id="SSF54292">
    <property type="entry name" value="2Fe-2S ferredoxin-like"/>
    <property type="match status" value="1"/>
</dbReference>
<dbReference type="PROSITE" id="PS00197">
    <property type="entry name" value="2FE2S_FER_1"/>
    <property type="match status" value="1"/>
</dbReference>
<evidence type="ECO:0000259" key="1">
    <source>
        <dbReference type="PROSITE" id="PS51085"/>
    </source>
</evidence>
<accession>A0A366IUZ2</accession>
<dbReference type="InterPro" id="IPR006058">
    <property type="entry name" value="2Fe2S_fd_BS"/>
</dbReference>
<dbReference type="AlphaFoldDB" id="A0A366IUZ2"/>
<dbReference type="InterPro" id="IPR012675">
    <property type="entry name" value="Beta-grasp_dom_sf"/>
</dbReference>
<evidence type="ECO:0000313" key="2">
    <source>
        <dbReference type="EMBL" id="RBP78000.1"/>
    </source>
</evidence>
<dbReference type="InterPro" id="IPR001041">
    <property type="entry name" value="2Fe-2S_ferredoxin-type"/>
</dbReference>
<name>A0A366IUZ2_9GAMM</name>
<dbReference type="CDD" id="cd00207">
    <property type="entry name" value="fer2"/>
    <property type="match status" value="1"/>
</dbReference>
<comment type="caution">
    <text evidence="2">The sequence shown here is derived from an EMBL/GenBank/DDBJ whole genome shotgun (WGS) entry which is preliminary data.</text>
</comment>
<organism evidence="2 3">
    <name type="scientific">Marinomonas rhizomae</name>
    <dbReference type="NCBI Taxonomy" id="491948"/>
    <lineage>
        <taxon>Bacteria</taxon>
        <taxon>Pseudomonadati</taxon>
        <taxon>Pseudomonadota</taxon>
        <taxon>Gammaproteobacteria</taxon>
        <taxon>Oceanospirillales</taxon>
        <taxon>Oceanospirillaceae</taxon>
        <taxon>Marinomonas</taxon>
    </lineage>
</organism>
<dbReference type="Pfam" id="PF00111">
    <property type="entry name" value="Fer2"/>
    <property type="match status" value="1"/>
</dbReference>
<protein>
    <submittedName>
        <fullName evidence="2">Ferredoxin</fullName>
    </submittedName>
</protein>
<dbReference type="Gene3D" id="3.10.20.30">
    <property type="match status" value="1"/>
</dbReference>
<reference evidence="2 3" key="1">
    <citation type="submission" date="2018-06" db="EMBL/GenBank/DDBJ databases">
        <title>Genomic Encyclopedia of Type Strains, Phase III (KMG-III): the genomes of soil and plant-associated and newly described type strains.</title>
        <authorList>
            <person name="Whitman W."/>
        </authorList>
    </citation>
    <scope>NUCLEOTIDE SEQUENCE [LARGE SCALE GENOMIC DNA]</scope>
    <source>
        <strain evidence="2 3">CECT 7377</strain>
    </source>
</reference>
<dbReference type="PROSITE" id="PS51085">
    <property type="entry name" value="2FE2S_FER_2"/>
    <property type="match status" value="1"/>
</dbReference>
<dbReference type="GO" id="GO:0051537">
    <property type="term" value="F:2 iron, 2 sulfur cluster binding"/>
    <property type="evidence" value="ECO:0007669"/>
    <property type="project" value="InterPro"/>
</dbReference>
<keyword evidence="3" id="KW-1185">Reference proteome</keyword>
<proteinExistence type="predicted"/>
<dbReference type="OrthoDB" id="9806195at2"/>